<dbReference type="EMBL" id="JANCLL010000002">
    <property type="protein sequence ID" value="MDD1942972.1"/>
    <property type="molecule type" value="Genomic_DNA"/>
</dbReference>
<protein>
    <submittedName>
        <fullName evidence="1">Uncharacterized protein</fullName>
    </submittedName>
</protein>
<dbReference type="Proteomes" id="UP001150614">
    <property type="component" value="Unassembled WGS sequence"/>
</dbReference>
<sequence length="198" mass="22038">MELEAISGFAIVEALRTFQIKSIGDMLAKLDWEIEQLQASQFSQGAQSVNFSSYFAINAALTAFHVCDWIWHTGTQQQRISWLQFAPAISTTKGKTRFQVGLKNQCPEFGVCREIANSFKHLTDNQFTDKAILTDVPLFEFSVPASVGSLRAGDPLVQYAKVLMVRSRDGITPVAHVLSKTYDFLEDFCEKNGFLGGS</sequence>
<name>A0ABT5RBX7_9PSED</name>
<evidence type="ECO:0000313" key="1">
    <source>
        <dbReference type="EMBL" id="MDD1942972.1"/>
    </source>
</evidence>
<dbReference type="RefSeq" id="WP_054898635.1">
    <property type="nucleotide sequence ID" value="NZ_BQHG01000029.1"/>
</dbReference>
<gene>
    <name evidence="1" type="ORF">NMG11_03910</name>
</gene>
<proteinExistence type="predicted"/>
<accession>A0ABT5RBX7</accession>
<reference evidence="1" key="1">
    <citation type="submission" date="2022-07" db="EMBL/GenBank/DDBJ databases">
        <title>Draft genome of Pseudomonas carnis strain LP isolated from cheese.</title>
        <authorList>
            <person name="Wolfe B.E."/>
        </authorList>
    </citation>
    <scope>NUCLEOTIDE SEQUENCE</scope>
    <source>
        <strain evidence="1">LP</strain>
    </source>
</reference>
<comment type="caution">
    <text evidence="1">The sequence shown here is derived from an EMBL/GenBank/DDBJ whole genome shotgun (WGS) entry which is preliminary data.</text>
</comment>
<keyword evidence="2" id="KW-1185">Reference proteome</keyword>
<organism evidence="1 2">
    <name type="scientific">Pseudomonas carnis</name>
    <dbReference type="NCBI Taxonomy" id="2487355"/>
    <lineage>
        <taxon>Bacteria</taxon>
        <taxon>Pseudomonadati</taxon>
        <taxon>Pseudomonadota</taxon>
        <taxon>Gammaproteobacteria</taxon>
        <taxon>Pseudomonadales</taxon>
        <taxon>Pseudomonadaceae</taxon>
        <taxon>Pseudomonas</taxon>
    </lineage>
</organism>
<evidence type="ECO:0000313" key="2">
    <source>
        <dbReference type="Proteomes" id="UP001150614"/>
    </source>
</evidence>